<name>A0A2M6K8H1_9BACT</name>
<sequence length="364" mass="42467">MENLLKNLEILREQVIKTWGLLDLDKKTAESRRQKAEMNKENFWDDRERAVEISRRVEELESEIREWEDFKKEVTELEELVAVAQKEGDESISDEAHKKYEELKLKFQKLEFLVLFSQKYDGNNAILSIHAGTGGVDAQDWAQILERMFLRFAEIKKWKAEVLDRTTGNEAGLKSVSIEIKGRWAYGYLKSESGVHRLVRISPFDAEAMRHTSFALVEVIPELVEAEEIEVKDEDLRIDTFRSSGPGGQSVNTTDSAVRITHRPTKLVVTCQSERSQHQNKERALKILKSKLFKLQEEEKEIAAKKLRGETQKAEWGKQIRSYVMQPYKMIKDHRTNYETQDVEKVLDGELEGFIESYLRWSRK</sequence>
<dbReference type="Gene3D" id="1.20.58.410">
    <property type="entry name" value="Release factor"/>
    <property type="match status" value="1"/>
</dbReference>
<dbReference type="GO" id="GO:0016149">
    <property type="term" value="F:translation release factor activity, codon specific"/>
    <property type="evidence" value="ECO:0007669"/>
    <property type="project" value="UniProtKB-UniRule"/>
</dbReference>
<dbReference type="SMART" id="SM00937">
    <property type="entry name" value="PCRF"/>
    <property type="match status" value="1"/>
</dbReference>
<dbReference type="AlphaFoldDB" id="A0A2M6K8H1"/>
<comment type="function">
    <text evidence="4">Peptide chain release factor 2 directs the termination of translation in response to the peptide chain termination codons UGA and UAA.</text>
</comment>
<comment type="PTM">
    <text evidence="4">Methylated by PrmC. Methylation increases the termination efficiency of RF2.</text>
</comment>
<evidence type="ECO:0000256" key="4">
    <source>
        <dbReference type="HAMAP-Rule" id="MF_00094"/>
    </source>
</evidence>
<gene>
    <name evidence="4" type="primary">prfB</name>
    <name evidence="8" type="ORF">COV49_03570</name>
</gene>
<dbReference type="NCBIfam" id="TIGR00020">
    <property type="entry name" value="prfB"/>
    <property type="match status" value="1"/>
</dbReference>
<dbReference type="Pfam" id="PF03462">
    <property type="entry name" value="PCRF"/>
    <property type="match status" value="1"/>
</dbReference>
<evidence type="ECO:0000259" key="7">
    <source>
        <dbReference type="PROSITE" id="PS00745"/>
    </source>
</evidence>
<accession>A0A2M6K8H1</accession>
<dbReference type="InterPro" id="IPR045853">
    <property type="entry name" value="Pep_chain_release_fac_I_sf"/>
</dbReference>
<dbReference type="Gene3D" id="3.30.70.1660">
    <property type="match status" value="1"/>
</dbReference>
<protein>
    <recommendedName>
        <fullName evidence="4 5">Peptide chain release factor 2</fullName>
        <shortName evidence="4">RF-2</shortName>
    </recommendedName>
</protein>
<dbReference type="FunFam" id="3.30.160.20:FF:000004">
    <property type="entry name" value="Peptide chain release factor 1"/>
    <property type="match status" value="1"/>
</dbReference>
<comment type="subcellular location">
    <subcellularLocation>
        <location evidence="4">Cytoplasm</location>
    </subcellularLocation>
</comment>
<feature type="modified residue" description="N5-methylglutamine" evidence="4">
    <location>
        <position position="249"/>
    </location>
</feature>
<comment type="caution">
    <text evidence="8">The sequence shown here is derived from an EMBL/GenBank/DDBJ whole genome shotgun (WGS) entry which is preliminary data.</text>
</comment>
<comment type="similarity">
    <text evidence="1 4">Belongs to the prokaryotic/mitochondrial release factor family.</text>
</comment>
<evidence type="ECO:0000256" key="1">
    <source>
        <dbReference type="ARBA" id="ARBA00010835"/>
    </source>
</evidence>
<feature type="coiled-coil region" evidence="6">
    <location>
        <begin position="278"/>
        <end position="315"/>
    </location>
</feature>
<dbReference type="Pfam" id="PF00472">
    <property type="entry name" value="RF-1"/>
    <property type="match status" value="1"/>
</dbReference>
<evidence type="ECO:0000313" key="8">
    <source>
        <dbReference type="EMBL" id="PIR13016.1"/>
    </source>
</evidence>
<dbReference type="InterPro" id="IPR004374">
    <property type="entry name" value="PrfB"/>
</dbReference>
<keyword evidence="6" id="KW-0175">Coiled coil</keyword>
<dbReference type="InterPro" id="IPR005139">
    <property type="entry name" value="PCRF"/>
</dbReference>
<dbReference type="SUPFAM" id="SSF75620">
    <property type="entry name" value="Release factor"/>
    <property type="match status" value="1"/>
</dbReference>
<evidence type="ECO:0000256" key="3">
    <source>
        <dbReference type="ARBA" id="ARBA00022917"/>
    </source>
</evidence>
<evidence type="ECO:0000256" key="6">
    <source>
        <dbReference type="SAM" id="Coils"/>
    </source>
</evidence>
<dbReference type="HAMAP" id="MF_00094">
    <property type="entry name" value="Rel_fac_2"/>
    <property type="match status" value="1"/>
</dbReference>
<dbReference type="PROSITE" id="PS00745">
    <property type="entry name" value="RF_PROK_I"/>
    <property type="match status" value="1"/>
</dbReference>
<keyword evidence="3 4" id="KW-0648">Protein biosynthesis</keyword>
<feature type="domain" description="Prokaryotic-type class I peptide chain release factors" evidence="7">
    <location>
        <begin position="242"/>
        <end position="258"/>
    </location>
</feature>
<organism evidence="8 9">
    <name type="scientific">Candidatus Falkowbacteria bacterium CG11_big_fil_rev_8_21_14_0_20_39_10</name>
    <dbReference type="NCBI Taxonomy" id="1974570"/>
    <lineage>
        <taxon>Bacteria</taxon>
        <taxon>Candidatus Falkowiibacteriota</taxon>
    </lineage>
</organism>
<dbReference type="EMBL" id="PCWW01000062">
    <property type="protein sequence ID" value="PIR13016.1"/>
    <property type="molecule type" value="Genomic_DNA"/>
</dbReference>
<dbReference type="Proteomes" id="UP000230869">
    <property type="component" value="Unassembled WGS sequence"/>
</dbReference>
<evidence type="ECO:0000256" key="5">
    <source>
        <dbReference type="NCBIfam" id="TIGR00020"/>
    </source>
</evidence>
<evidence type="ECO:0000313" key="9">
    <source>
        <dbReference type="Proteomes" id="UP000230869"/>
    </source>
</evidence>
<dbReference type="PANTHER" id="PTHR43116">
    <property type="entry name" value="PEPTIDE CHAIN RELEASE FACTOR 2"/>
    <property type="match status" value="1"/>
</dbReference>
<reference evidence="8 9" key="1">
    <citation type="submission" date="2017-09" db="EMBL/GenBank/DDBJ databases">
        <title>Depth-based differentiation of microbial function through sediment-hosted aquifers and enrichment of novel symbionts in the deep terrestrial subsurface.</title>
        <authorList>
            <person name="Probst A.J."/>
            <person name="Ladd B."/>
            <person name="Jarett J.K."/>
            <person name="Geller-Mcgrath D.E."/>
            <person name="Sieber C.M."/>
            <person name="Emerson J.B."/>
            <person name="Anantharaman K."/>
            <person name="Thomas B.C."/>
            <person name="Malmstrom R."/>
            <person name="Stieglmeier M."/>
            <person name="Klingl A."/>
            <person name="Woyke T."/>
            <person name="Ryan C.M."/>
            <person name="Banfield J.F."/>
        </authorList>
    </citation>
    <scope>NUCLEOTIDE SEQUENCE [LARGE SCALE GENOMIC DNA]</scope>
    <source>
        <strain evidence="8">CG11_big_fil_rev_8_21_14_0_20_39_10</strain>
    </source>
</reference>
<dbReference type="Gene3D" id="3.30.160.20">
    <property type="match status" value="1"/>
</dbReference>
<feature type="coiled-coil region" evidence="6">
    <location>
        <begin position="50"/>
        <end position="87"/>
    </location>
</feature>
<dbReference type="GO" id="GO:0005737">
    <property type="term" value="C:cytoplasm"/>
    <property type="evidence" value="ECO:0007669"/>
    <property type="project" value="UniProtKB-SubCell"/>
</dbReference>
<keyword evidence="4" id="KW-0963">Cytoplasm</keyword>
<evidence type="ECO:0000256" key="2">
    <source>
        <dbReference type="ARBA" id="ARBA00022481"/>
    </source>
</evidence>
<dbReference type="InterPro" id="IPR000352">
    <property type="entry name" value="Pep_chain_release_fac_I"/>
</dbReference>
<dbReference type="PANTHER" id="PTHR43116:SF3">
    <property type="entry name" value="CLASS I PEPTIDE CHAIN RELEASE FACTOR"/>
    <property type="match status" value="1"/>
</dbReference>
<keyword evidence="2 4" id="KW-0488">Methylation</keyword>
<proteinExistence type="inferred from homology"/>